<dbReference type="EMBL" id="CP130318">
    <property type="protein sequence ID" value="WNQ12268.1"/>
    <property type="molecule type" value="Genomic_DNA"/>
</dbReference>
<gene>
    <name evidence="3" type="ORF">MJA45_04245</name>
</gene>
<dbReference type="PANTHER" id="PTHR35174">
    <property type="entry name" value="BLL7171 PROTEIN-RELATED"/>
    <property type="match status" value="1"/>
</dbReference>
<evidence type="ECO:0000313" key="4">
    <source>
        <dbReference type="Proteomes" id="UP001305702"/>
    </source>
</evidence>
<organism evidence="3 4">
    <name type="scientific">Paenibacillus aurantius</name>
    <dbReference type="NCBI Taxonomy" id="2918900"/>
    <lineage>
        <taxon>Bacteria</taxon>
        <taxon>Bacillati</taxon>
        <taxon>Bacillota</taxon>
        <taxon>Bacilli</taxon>
        <taxon>Bacillales</taxon>
        <taxon>Paenibacillaceae</taxon>
        <taxon>Paenibacillus</taxon>
    </lineage>
</organism>
<proteinExistence type="inferred from homology"/>
<accession>A0AA96RGF0</accession>
<dbReference type="RefSeq" id="WP_315606045.1">
    <property type="nucleotide sequence ID" value="NZ_CP130318.1"/>
</dbReference>
<dbReference type="SUPFAM" id="SSF54909">
    <property type="entry name" value="Dimeric alpha+beta barrel"/>
    <property type="match status" value="1"/>
</dbReference>
<feature type="domain" description="YCII-related" evidence="2">
    <location>
        <begin position="1"/>
        <end position="104"/>
    </location>
</feature>
<keyword evidence="4" id="KW-1185">Reference proteome</keyword>
<dbReference type="PANTHER" id="PTHR35174:SF4">
    <property type="entry name" value="BLL7163 PROTEIN"/>
    <property type="match status" value="1"/>
</dbReference>
<dbReference type="AlphaFoldDB" id="A0AA96RGF0"/>
<name>A0AA96RGF0_9BACL</name>
<sequence>MRYMVMIQATGFSEAGIGPGPEHVEAMAAYRRALAGAGALLASEELVPSAAGMRITYPAAGGEPEVEAGPFPSDGGLVAAYAVLEVESEDEALQWVLRMPVPAGRGAYRLELRQLKEREESRRGPGIRTMEADLRLQLLHAAERGLQKDKFTDYLHSKESG</sequence>
<dbReference type="Proteomes" id="UP001305702">
    <property type="component" value="Chromosome"/>
</dbReference>
<protein>
    <submittedName>
        <fullName evidence="3">YciI family protein</fullName>
    </submittedName>
</protein>
<dbReference type="Gene3D" id="3.30.70.1060">
    <property type="entry name" value="Dimeric alpha+beta barrel"/>
    <property type="match status" value="1"/>
</dbReference>
<reference evidence="3 4" key="1">
    <citation type="submission" date="2022-02" db="EMBL/GenBank/DDBJ databases">
        <title>Paenibacillus sp. MBLB1776 Whole Genome Shotgun Sequencing.</title>
        <authorList>
            <person name="Hwang C.Y."/>
            <person name="Cho E.-S."/>
            <person name="Seo M.-J."/>
        </authorList>
    </citation>
    <scope>NUCLEOTIDE SEQUENCE [LARGE SCALE GENOMIC DNA]</scope>
    <source>
        <strain evidence="3 4">MBLB1776</strain>
    </source>
</reference>
<dbReference type="InterPro" id="IPR011008">
    <property type="entry name" value="Dimeric_a/b-barrel"/>
</dbReference>
<dbReference type="InterPro" id="IPR005545">
    <property type="entry name" value="YCII"/>
</dbReference>
<evidence type="ECO:0000313" key="3">
    <source>
        <dbReference type="EMBL" id="WNQ12268.1"/>
    </source>
</evidence>
<comment type="similarity">
    <text evidence="1">Belongs to the YciI family.</text>
</comment>
<dbReference type="Pfam" id="PF03795">
    <property type="entry name" value="YCII"/>
    <property type="match status" value="1"/>
</dbReference>
<evidence type="ECO:0000256" key="1">
    <source>
        <dbReference type="ARBA" id="ARBA00007689"/>
    </source>
</evidence>
<dbReference type="KEGG" id="paun:MJA45_04245"/>
<evidence type="ECO:0000259" key="2">
    <source>
        <dbReference type="Pfam" id="PF03795"/>
    </source>
</evidence>